<reference evidence="1 2" key="1">
    <citation type="submission" date="2018-01" db="EMBL/GenBank/DDBJ databases">
        <authorList>
            <person name="Paulsen S."/>
            <person name="Gram L.K."/>
        </authorList>
    </citation>
    <scope>NUCLEOTIDE SEQUENCE [LARGE SCALE GENOMIC DNA]</scope>
    <source>
        <strain evidence="1 2">S2676</strain>
    </source>
</reference>
<dbReference type="Proteomes" id="UP000310249">
    <property type="component" value="Unassembled WGS sequence"/>
</dbReference>
<reference evidence="2" key="2">
    <citation type="submission" date="2019-06" db="EMBL/GenBank/DDBJ databases">
        <title>Co-occurence of chitin degradation, pigmentation and bioactivity in marine Pseudoalteromonas.</title>
        <authorList>
            <person name="Sonnenschein E.C."/>
            <person name="Bech P.K."/>
        </authorList>
    </citation>
    <scope>NUCLEOTIDE SEQUENCE [LARGE SCALE GENOMIC DNA]</scope>
    <source>
        <strain evidence="2">S2676</strain>
    </source>
</reference>
<accession>A0A5S3WVW3</accession>
<sequence length="167" mass="18167">MIASLLTSFALLSTTAQEVDTLTYLKQQQQNQTLSTGISINLLTPLTFPPLKQTPVTWEGATCKANGRKNNKTVKKSLCPGLRGYKAEFEITGQPRSYVDIEVYGNETKQGLTFTVQNKSGGFNKRVRIKKSGVGTFSAGGIVTLSNAYETGSGEYAFSYTVTAVYQ</sequence>
<gene>
    <name evidence="1" type="ORF">CWB99_01445</name>
</gene>
<name>A0A5S3WVW3_9GAMM</name>
<organism evidence="1 2">
    <name type="scientific">Pseudoalteromonas rubra</name>
    <dbReference type="NCBI Taxonomy" id="43658"/>
    <lineage>
        <taxon>Bacteria</taxon>
        <taxon>Pseudomonadati</taxon>
        <taxon>Pseudomonadota</taxon>
        <taxon>Gammaproteobacteria</taxon>
        <taxon>Alteromonadales</taxon>
        <taxon>Pseudoalteromonadaceae</taxon>
        <taxon>Pseudoalteromonas</taxon>
    </lineage>
</organism>
<protein>
    <recommendedName>
        <fullName evidence="3">DUF4402 domain-containing protein</fullName>
    </recommendedName>
</protein>
<dbReference type="AlphaFoldDB" id="A0A5S3WVW3"/>
<dbReference type="EMBL" id="PNCI01000002">
    <property type="protein sequence ID" value="TMP32788.1"/>
    <property type="molecule type" value="Genomic_DNA"/>
</dbReference>
<comment type="caution">
    <text evidence="1">The sequence shown here is derived from an EMBL/GenBank/DDBJ whole genome shotgun (WGS) entry which is preliminary data.</text>
</comment>
<evidence type="ECO:0000313" key="2">
    <source>
        <dbReference type="Proteomes" id="UP000310249"/>
    </source>
</evidence>
<evidence type="ECO:0008006" key="3">
    <source>
        <dbReference type="Google" id="ProtNLM"/>
    </source>
</evidence>
<evidence type="ECO:0000313" key="1">
    <source>
        <dbReference type="EMBL" id="TMP32788.1"/>
    </source>
</evidence>
<proteinExistence type="predicted"/>